<dbReference type="Pfam" id="PF02518">
    <property type="entry name" value="HATPase_c"/>
    <property type="match status" value="1"/>
</dbReference>
<dbReference type="CDD" id="cd00082">
    <property type="entry name" value="HisKA"/>
    <property type="match status" value="1"/>
</dbReference>
<comment type="subcellular location">
    <subcellularLocation>
        <location evidence="2">Membrane</location>
    </subcellularLocation>
</comment>
<dbReference type="Gene3D" id="1.10.287.130">
    <property type="match status" value="1"/>
</dbReference>
<keyword evidence="6 11" id="KW-0812">Transmembrane</keyword>
<proteinExistence type="predicted"/>
<dbReference type="PANTHER" id="PTHR45436:SF8">
    <property type="entry name" value="HISTIDINE KINASE"/>
    <property type="match status" value="1"/>
</dbReference>
<evidence type="ECO:0000256" key="11">
    <source>
        <dbReference type="SAM" id="Phobius"/>
    </source>
</evidence>
<organism evidence="14 15">
    <name type="scientific">Thalassotalea insulae</name>
    <dbReference type="NCBI Taxonomy" id="2056778"/>
    <lineage>
        <taxon>Bacteria</taxon>
        <taxon>Pseudomonadati</taxon>
        <taxon>Pseudomonadota</taxon>
        <taxon>Gammaproteobacteria</taxon>
        <taxon>Alteromonadales</taxon>
        <taxon>Colwelliaceae</taxon>
        <taxon>Thalassotalea</taxon>
    </lineage>
</organism>
<dbReference type="InterPro" id="IPR003661">
    <property type="entry name" value="HisK_dim/P_dom"/>
</dbReference>
<dbReference type="InterPro" id="IPR036890">
    <property type="entry name" value="HATPase_C_sf"/>
</dbReference>
<evidence type="ECO:0000256" key="7">
    <source>
        <dbReference type="ARBA" id="ARBA00022777"/>
    </source>
</evidence>
<evidence type="ECO:0000256" key="4">
    <source>
        <dbReference type="ARBA" id="ARBA00022553"/>
    </source>
</evidence>
<keyword evidence="4" id="KW-0597">Phosphoprotein</keyword>
<keyword evidence="9" id="KW-0902">Two-component regulatory system</keyword>
<evidence type="ECO:0000256" key="5">
    <source>
        <dbReference type="ARBA" id="ARBA00022679"/>
    </source>
</evidence>
<dbReference type="RefSeq" id="WP_284244474.1">
    <property type="nucleotide sequence ID" value="NZ_BSST01000001.1"/>
</dbReference>
<dbReference type="SMART" id="SM00388">
    <property type="entry name" value="HisKA"/>
    <property type="match status" value="1"/>
</dbReference>
<dbReference type="PRINTS" id="PR00344">
    <property type="entry name" value="BCTRLSENSOR"/>
</dbReference>
<evidence type="ECO:0000256" key="10">
    <source>
        <dbReference type="ARBA" id="ARBA00023136"/>
    </source>
</evidence>
<dbReference type="InterPro" id="IPR003660">
    <property type="entry name" value="HAMP_dom"/>
</dbReference>
<feature type="transmembrane region" description="Helical" evidence="11">
    <location>
        <begin position="138"/>
        <end position="160"/>
    </location>
</feature>
<evidence type="ECO:0000313" key="15">
    <source>
        <dbReference type="Proteomes" id="UP001157186"/>
    </source>
</evidence>
<keyword evidence="8 11" id="KW-1133">Transmembrane helix</keyword>
<evidence type="ECO:0000256" key="2">
    <source>
        <dbReference type="ARBA" id="ARBA00004370"/>
    </source>
</evidence>
<protein>
    <recommendedName>
        <fullName evidence="3">histidine kinase</fullName>
        <ecNumber evidence="3">2.7.13.3</ecNumber>
    </recommendedName>
</protein>
<dbReference type="PROSITE" id="PS50109">
    <property type="entry name" value="HIS_KIN"/>
    <property type="match status" value="1"/>
</dbReference>
<gene>
    <name evidence="14" type="ORF">tinsulaeT_19330</name>
</gene>
<evidence type="ECO:0000256" key="1">
    <source>
        <dbReference type="ARBA" id="ARBA00000085"/>
    </source>
</evidence>
<dbReference type="Pfam" id="PF00512">
    <property type="entry name" value="HisKA"/>
    <property type="match status" value="1"/>
</dbReference>
<evidence type="ECO:0000259" key="13">
    <source>
        <dbReference type="PROSITE" id="PS50885"/>
    </source>
</evidence>
<dbReference type="Proteomes" id="UP001157186">
    <property type="component" value="Unassembled WGS sequence"/>
</dbReference>
<feature type="transmembrane region" description="Helical" evidence="11">
    <location>
        <begin position="7"/>
        <end position="27"/>
    </location>
</feature>
<evidence type="ECO:0000256" key="6">
    <source>
        <dbReference type="ARBA" id="ARBA00022692"/>
    </source>
</evidence>
<evidence type="ECO:0000256" key="9">
    <source>
        <dbReference type="ARBA" id="ARBA00023012"/>
    </source>
</evidence>
<accession>A0ABQ6GRM3</accession>
<keyword evidence="10 11" id="KW-0472">Membrane</keyword>
<keyword evidence="5" id="KW-0808">Transferase</keyword>
<dbReference type="Gene3D" id="6.10.340.10">
    <property type="match status" value="1"/>
</dbReference>
<evidence type="ECO:0000256" key="3">
    <source>
        <dbReference type="ARBA" id="ARBA00012438"/>
    </source>
</evidence>
<feature type="domain" description="Histidine kinase" evidence="12">
    <location>
        <begin position="222"/>
        <end position="430"/>
    </location>
</feature>
<dbReference type="SMART" id="SM00387">
    <property type="entry name" value="HATPase_c"/>
    <property type="match status" value="1"/>
</dbReference>
<name>A0ABQ6GRM3_9GAMM</name>
<keyword evidence="7" id="KW-0418">Kinase</keyword>
<dbReference type="InterPro" id="IPR050428">
    <property type="entry name" value="TCS_sensor_his_kinase"/>
</dbReference>
<dbReference type="SUPFAM" id="SSF55874">
    <property type="entry name" value="ATPase domain of HSP90 chaperone/DNA topoisomerase II/histidine kinase"/>
    <property type="match status" value="1"/>
</dbReference>
<dbReference type="InterPro" id="IPR004358">
    <property type="entry name" value="Sig_transdc_His_kin-like_C"/>
</dbReference>
<sequence length="431" mass="47483">MSITHQAWLLSFTLVLVLIVLISPLFLHDDKSDQYPTHQISKKISTAFHTGGIEEVKAQYAGLASNVYVVIEDDKGNAITSNSAHSNGFSIRDINKTEPTNVSGKSSINYHYDIVPLDKSKTARIVVWSAQSNADNPMLTASLFIGSVVIAAILSFFWGYTIQRRLQKLNQLTSQIINSGDVSLRLPQSSSSKDFDELENNLNGMLNKIETLMEDARHTGDAIAHDLRVPLTRLKNRLETISPRESDVEQQLEQANSEIDHIIFIFNALLRLSILASGKQLINLAAIELSELVQEVVEFYQPLAEDKNISVKVVVNKAAVNADKQLLFQALSNVLDNAIKFAPQAGKVIVAINISDSVYIAVSDNGVGVPPEEMQKLSQRFYRGDKSRTQSGTGLGLSLVKAIVNLHQGQLEFADNGPGLVVTLRLPYLKH</sequence>
<comment type="caution">
    <text evidence="14">The sequence shown here is derived from an EMBL/GenBank/DDBJ whole genome shotgun (WGS) entry which is preliminary data.</text>
</comment>
<dbReference type="PANTHER" id="PTHR45436">
    <property type="entry name" value="SENSOR HISTIDINE KINASE YKOH"/>
    <property type="match status" value="1"/>
</dbReference>
<dbReference type="InterPro" id="IPR036097">
    <property type="entry name" value="HisK_dim/P_sf"/>
</dbReference>
<dbReference type="InterPro" id="IPR005467">
    <property type="entry name" value="His_kinase_dom"/>
</dbReference>
<dbReference type="InterPro" id="IPR003594">
    <property type="entry name" value="HATPase_dom"/>
</dbReference>
<dbReference type="EC" id="2.7.13.3" evidence="3"/>
<keyword evidence="15" id="KW-1185">Reference proteome</keyword>
<dbReference type="SUPFAM" id="SSF47384">
    <property type="entry name" value="Homodimeric domain of signal transducing histidine kinase"/>
    <property type="match status" value="1"/>
</dbReference>
<comment type="catalytic activity">
    <reaction evidence="1">
        <text>ATP + protein L-histidine = ADP + protein N-phospho-L-histidine.</text>
        <dbReference type="EC" id="2.7.13.3"/>
    </reaction>
</comment>
<evidence type="ECO:0000259" key="12">
    <source>
        <dbReference type="PROSITE" id="PS50109"/>
    </source>
</evidence>
<dbReference type="PROSITE" id="PS50885">
    <property type="entry name" value="HAMP"/>
    <property type="match status" value="1"/>
</dbReference>
<evidence type="ECO:0000313" key="14">
    <source>
        <dbReference type="EMBL" id="GLX78593.1"/>
    </source>
</evidence>
<feature type="domain" description="HAMP" evidence="13">
    <location>
        <begin position="160"/>
        <end position="214"/>
    </location>
</feature>
<reference evidence="14 15" key="1">
    <citation type="submission" date="2023-03" db="EMBL/GenBank/DDBJ databases">
        <title>Draft genome sequence of Thalassotalea insulae KCTC 62186T.</title>
        <authorList>
            <person name="Sawabe T."/>
        </authorList>
    </citation>
    <scope>NUCLEOTIDE SEQUENCE [LARGE SCALE GENOMIC DNA]</scope>
    <source>
        <strain evidence="14 15">KCTC 62186</strain>
    </source>
</reference>
<dbReference type="Gene3D" id="3.30.565.10">
    <property type="entry name" value="Histidine kinase-like ATPase, C-terminal domain"/>
    <property type="match status" value="1"/>
</dbReference>
<dbReference type="EMBL" id="BSST01000001">
    <property type="protein sequence ID" value="GLX78593.1"/>
    <property type="molecule type" value="Genomic_DNA"/>
</dbReference>
<evidence type="ECO:0000256" key="8">
    <source>
        <dbReference type="ARBA" id="ARBA00022989"/>
    </source>
</evidence>